<dbReference type="SFLD" id="SFLDS00029">
    <property type="entry name" value="Radical_SAM"/>
    <property type="match status" value="1"/>
</dbReference>
<evidence type="ECO:0000256" key="4">
    <source>
        <dbReference type="ARBA" id="ARBA00023004"/>
    </source>
</evidence>
<dbReference type="InterPro" id="IPR017896">
    <property type="entry name" value="4Fe4S_Fe-S-bd"/>
</dbReference>
<dbReference type="InterPro" id="IPR000182">
    <property type="entry name" value="GNAT_dom"/>
</dbReference>
<dbReference type="InterPro" id="IPR016181">
    <property type="entry name" value="Acyl_CoA_acyltransferase"/>
</dbReference>
<keyword evidence="8" id="KW-1185">Reference proteome</keyword>
<evidence type="ECO:0000313" key="7">
    <source>
        <dbReference type="EMBL" id="MBD8039568.1"/>
    </source>
</evidence>
<dbReference type="Pfam" id="PF13302">
    <property type="entry name" value="Acetyltransf_3"/>
    <property type="match status" value="1"/>
</dbReference>
<dbReference type="PANTHER" id="PTHR11228">
    <property type="entry name" value="RADICAL SAM DOMAIN PROTEIN"/>
    <property type="match status" value="1"/>
</dbReference>
<dbReference type="InterPro" id="IPR013785">
    <property type="entry name" value="Aldolase_TIM"/>
</dbReference>
<name>A0ABR8Y5T6_9BACT</name>
<keyword evidence="2" id="KW-0949">S-adenosyl-L-methionine</keyword>
<comment type="caution">
    <text evidence="7">The sequence shown here is derived from an EMBL/GenBank/DDBJ whole genome shotgun (WGS) entry which is preliminary data.</text>
</comment>
<gene>
    <name evidence="7" type="ORF">H9625_03735</name>
</gene>
<keyword evidence="4" id="KW-0408">Iron</keyword>
<keyword evidence="5" id="KW-0411">Iron-sulfur</keyword>
<evidence type="ECO:0000256" key="2">
    <source>
        <dbReference type="ARBA" id="ARBA00022691"/>
    </source>
</evidence>
<dbReference type="CDD" id="cd01335">
    <property type="entry name" value="Radical_SAM"/>
    <property type="match status" value="1"/>
</dbReference>
<dbReference type="SUPFAM" id="SSF55729">
    <property type="entry name" value="Acyl-CoA N-acyltransferases (Nat)"/>
    <property type="match status" value="1"/>
</dbReference>
<dbReference type="PROSITE" id="PS51379">
    <property type="entry name" value="4FE4S_FER_2"/>
    <property type="match status" value="1"/>
</dbReference>
<evidence type="ECO:0000256" key="5">
    <source>
        <dbReference type="ARBA" id="ARBA00023014"/>
    </source>
</evidence>
<dbReference type="Pfam" id="PF04055">
    <property type="entry name" value="Radical_SAM"/>
    <property type="match status" value="1"/>
</dbReference>
<dbReference type="InterPro" id="IPR007197">
    <property type="entry name" value="rSAM"/>
</dbReference>
<organism evidence="7 8">
    <name type="scientific">Phocaeicola intestinalis</name>
    <dbReference type="NCBI Taxonomy" id="2762212"/>
    <lineage>
        <taxon>Bacteria</taxon>
        <taxon>Pseudomonadati</taxon>
        <taxon>Bacteroidota</taxon>
        <taxon>Bacteroidia</taxon>
        <taxon>Bacteroidales</taxon>
        <taxon>Bacteroidaceae</taxon>
        <taxon>Phocaeicola</taxon>
    </lineage>
</organism>
<evidence type="ECO:0000256" key="1">
    <source>
        <dbReference type="ARBA" id="ARBA00001966"/>
    </source>
</evidence>
<dbReference type="Gene3D" id="3.20.20.70">
    <property type="entry name" value="Aldolase class I"/>
    <property type="match status" value="1"/>
</dbReference>
<dbReference type="SUPFAM" id="SSF102114">
    <property type="entry name" value="Radical SAM enzymes"/>
    <property type="match status" value="1"/>
</dbReference>
<reference evidence="7 8" key="1">
    <citation type="submission" date="2020-08" db="EMBL/GenBank/DDBJ databases">
        <title>A Genomic Blueprint of the Chicken Gut Microbiome.</title>
        <authorList>
            <person name="Gilroy R."/>
            <person name="Ravi A."/>
            <person name="Getino M."/>
            <person name="Pursley I."/>
            <person name="Horton D.L."/>
            <person name="Alikhan N.-F."/>
            <person name="Baker D."/>
            <person name="Gharbi K."/>
            <person name="Hall N."/>
            <person name="Watson M."/>
            <person name="Adriaenssens E.M."/>
            <person name="Foster-Nyarko E."/>
            <person name="Jarju S."/>
            <person name="Secka A."/>
            <person name="Antonio M."/>
            <person name="Oren A."/>
            <person name="Chaudhuri R."/>
            <person name="La Ragione R.M."/>
            <person name="Hildebrand F."/>
            <person name="Pallen M.J."/>
        </authorList>
    </citation>
    <scope>NUCLEOTIDE SEQUENCE [LARGE SCALE GENOMIC DNA]</scope>
    <source>
        <strain evidence="7 8">Sa1CVN1</strain>
    </source>
</reference>
<dbReference type="Proteomes" id="UP000620874">
    <property type="component" value="Unassembled WGS sequence"/>
</dbReference>
<dbReference type="Gene3D" id="3.40.630.30">
    <property type="match status" value="1"/>
</dbReference>
<dbReference type="InterPro" id="IPR058240">
    <property type="entry name" value="rSAM_sf"/>
</dbReference>
<evidence type="ECO:0000256" key="3">
    <source>
        <dbReference type="ARBA" id="ARBA00022723"/>
    </source>
</evidence>
<evidence type="ECO:0000313" key="8">
    <source>
        <dbReference type="Proteomes" id="UP000620874"/>
    </source>
</evidence>
<keyword evidence="3" id="KW-0479">Metal-binding</keyword>
<proteinExistence type="predicted"/>
<feature type="domain" description="4Fe-4S ferredoxin-type" evidence="6">
    <location>
        <begin position="556"/>
        <end position="589"/>
    </location>
</feature>
<dbReference type="InterPro" id="IPR050377">
    <property type="entry name" value="Radical_SAM_PqqE_MftC-like"/>
</dbReference>
<sequence>MDLLQFHKLHSDPSSMQFYGMNEFKTTEESYTLMTSYINSELNKKSIHRVIADAFTNEYLGEIGVFNINAIHNRANAYCILLPECRKKGYSVKASSLFYKEVFESTEINRIQALVDCDNINAIKSLKGLGFIHEGRLKEYELDRGRYIDIDIFALLKSRFYYIVPWISWKEYIVDGLSKTLIYEQRSHKYYLLSGETSLIWKTLASGGFTVNQDISSLSILIDEGIIIFYAPLGESKNSSGTIEIFDKSPDTFYEKIKNEGYVYDIHWDITNRCNEKCVHCYNMNAHSGHRNEHENELSFEEAVKLVDELSYLGVFRLAMSGGEVLMKDYFIKLCQYIRSKNIQLIIYTNGLAFNEKLLQVVASLFPSTVCFSVYGNNSNVHDSVTGVKGAYNKILYALSYFKEKHIETSHKNTALSINYHCWKETLAKGYDLSDSSMLNCTIYPSMDDRKLSKYSLDETQLLQMAMSSDSPIYYKSRKIGACNINKDPSETPCYNKTNTLYINPFGEVGLCIAFPCVIASLRNNDIRCLKRKKKDMPFIEDFTRLNGVELLDNWRSLKIADLKECGKYDYCKFCIDVCPGDAFLLNNDLLSAPQNHCSIAIARHHAFMLNLYHT</sequence>
<accession>A0ABR8Y5T6</accession>
<dbReference type="EMBL" id="JACSPP010000007">
    <property type="protein sequence ID" value="MBD8039568.1"/>
    <property type="molecule type" value="Genomic_DNA"/>
</dbReference>
<dbReference type="PANTHER" id="PTHR11228:SF7">
    <property type="entry name" value="PQQA PEPTIDE CYCLASE"/>
    <property type="match status" value="1"/>
</dbReference>
<evidence type="ECO:0000259" key="6">
    <source>
        <dbReference type="PROSITE" id="PS51379"/>
    </source>
</evidence>
<dbReference type="SFLD" id="SFLDG01067">
    <property type="entry name" value="SPASM/twitch_domain_containing"/>
    <property type="match status" value="1"/>
</dbReference>
<protein>
    <submittedName>
        <fullName evidence="7">GNAT family N-acetyltransferase</fullName>
    </submittedName>
</protein>
<comment type="cofactor">
    <cofactor evidence="1">
        <name>[4Fe-4S] cluster</name>
        <dbReference type="ChEBI" id="CHEBI:49883"/>
    </cofactor>
</comment>